<evidence type="ECO:0000259" key="16">
    <source>
        <dbReference type="PROSITE" id="PS50026"/>
    </source>
</evidence>
<dbReference type="SMART" id="SM00241">
    <property type="entry name" value="ZP"/>
    <property type="match status" value="1"/>
</dbReference>
<evidence type="ECO:0000256" key="12">
    <source>
        <dbReference type="ARBA" id="ARBA00035020"/>
    </source>
</evidence>
<evidence type="ECO:0000256" key="4">
    <source>
        <dbReference type="ARBA" id="ARBA00022517"/>
    </source>
</evidence>
<dbReference type="SUPFAM" id="SSF49265">
    <property type="entry name" value="Fibronectin type III"/>
    <property type="match status" value="1"/>
</dbReference>
<keyword evidence="9" id="KW-0687">Ribonucleoprotein</keyword>
<dbReference type="InterPro" id="IPR048549">
    <property type="entry name" value="KRR1-like_KH2_euk"/>
</dbReference>
<dbReference type="InterPro" id="IPR048548">
    <property type="entry name" value="KRR1-like_KH2"/>
</dbReference>
<keyword evidence="6" id="KW-0694">RNA-binding</keyword>
<dbReference type="InterPro" id="IPR036116">
    <property type="entry name" value="FN3_sf"/>
</dbReference>
<keyword evidence="20" id="KW-1185">Reference proteome</keyword>
<evidence type="ECO:0000256" key="6">
    <source>
        <dbReference type="ARBA" id="ARBA00022884"/>
    </source>
</evidence>
<feature type="domain" description="ZP" evidence="18">
    <location>
        <begin position="778"/>
        <end position="1032"/>
    </location>
</feature>
<keyword evidence="14" id="KW-0175">Coiled coil</keyword>
<keyword evidence="4" id="KW-0690">Ribosome biogenesis</keyword>
<dbReference type="SMART" id="SM00322">
    <property type="entry name" value="KH"/>
    <property type="match status" value="1"/>
</dbReference>
<feature type="coiled-coil region" evidence="14">
    <location>
        <begin position="1351"/>
        <end position="1379"/>
    </location>
</feature>
<dbReference type="GeneTree" id="ENSGT00390000018775"/>
<comment type="subcellular location">
    <subcellularLocation>
        <location evidence="1">Nucleus</location>
        <location evidence="1">Nucleolus</location>
    </subcellularLocation>
</comment>
<feature type="compositionally biased region" description="Basic residues" evidence="15">
    <location>
        <begin position="1433"/>
        <end position="1443"/>
    </location>
</feature>
<evidence type="ECO:0000256" key="14">
    <source>
        <dbReference type="SAM" id="Coils"/>
    </source>
</evidence>
<dbReference type="Pfam" id="PF17903">
    <property type="entry name" value="KH_KRR1_1st"/>
    <property type="match status" value="1"/>
</dbReference>
<feature type="region of interest" description="Disordered" evidence="15">
    <location>
        <begin position="1311"/>
        <end position="1343"/>
    </location>
</feature>
<dbReference type="InterPro" id="IPR001507">
    <property type="entry name" value="ZP_dom"/>
</dbReference>
<dbReference type="PROSITE" id="PS00010">
    <property type="entry name" value="ASX_HYDROXYL"/>
    <property type="match status" value="1"/>
</dbReference>
<dbReference type="InterPro" id="IPR024166">
    <property type="entry name" value="rRNA_assembly_KRR1"/>
</dbReference>
<organism evidence="19 20">
    <name type="scientific">Gadus morhua</name>
    <name type="common">Atlantic cod</name>
    <dbReference type="NCBI Taxonomy" id="8049"/>
    <lineage>
        <taxon>Eukaryota</taxon>
        <taxon>Metazoa</taxon>
        <taxon>Chordata</taxon>
        <taxon>Craniata</taxon>
        <taxon>Vertebrata</taxon>
        <taxon>Euteleostomi</taxon>
        <taxon>Actinopterygii</taxon>
        <taxon>Neopterygii</taxon>
        <taxon>Teleostei</taxon>
        <taxon>Neoteleostei</taxon>
        <taxon>Acanthomorphata</taxon>
        <taxon>Zeiogadaria</taxon>
        <taxon>Gadariae</taxon>
        <taxon>Gadiformes</taxon>
        <taxon>Gadoidei</taxon>
        <taxon>Gadidae</taxon>
        <taxon>Gadus</taxon>
    </lineage>
</organism>
<dbReference type="InterPro" id="IPR004087">
    <property type="entry name" value="KH_dom"/>
</dbReference>
<dbReference type="InterPro" id="IPR042235">
    <property type="entry name" value="ZP-C_dom"/>
</dbReference>
<evidence type="ECO:0000256" key="7">
    <source>
        <dbReference type="ARBA" id="ARBA00023157"/>
    </source>
</evidence>
<comment type="subunit">
    <text evidence="12">Part of the small subunit (SSU) processome, composed of more than 70 proteins and the RNA chaperone small nucleolar RNA (snoRNA) U3.</text>
</comment>
<keyword evidence="5" id="KW-0698">rRNA processing</keyword>
<dbReference type="PANTHER" id="PTHR12581:SF0">
    <property type="entry name" value="KRR1 SMALL SUBUNIT PROCESSOME COMPONENT HOMOLOG"/>
    <property type="match status" value="1"/>
</dbReference>
<dbReference type="SUPFAM" id="SSF54791">
    <property type="entry name" value="Eukaryotic type KH-domain (KH-domain type I)"/>
    <property type="match status" value="1"/>
</dbReference>
<dbReference type="SMART" id="SM00060">
    <property type="entry name" value="FN3"/>
    <property type="match status" value="3"/>
</dbReference>
<evidence type="ECO:0000256" key="15">
    <source>
        <dbReference type="SAM" id="MobiDB-lite"/>
    </source>
</evidence>
<comment type="function">
    <text evidence="11">Part of the small subunit (SSU) processome, first precursor of the small eukaryotic ribosomal subunit. During the assembly of the SSU processome in the nucleolus, many ribosome biogenesis factors, an RNA chaperone and ribosomal proteins associate with the nascent pre-rRNA and work in concert to generate RNA folding, modifications, rearrangements and cleavage as well as targeted degradation of pre-ribosomal RNA by the RNA exosome.</text>
</comment>
<dbReference type="Proteomes" id="UP000694546">
    <property type="component" value="Chromosome 4"/>
</dbReference>
<dbReference type="CDD" id="cd22394">
    <property type="entry name" value="KH-I_KRR1_rpt2"/>
    <property type="match status" value="1"/>
</dbReference>
<keyword evidence="8" id="KW-0539">Nucleus</keyword>
<evidence type="ECO:0000256" key="13">
    <source>
        <dbReference type="PROSITE-ProRule" id="PRU00076"/>
    </source>
</evidence>
<evidence type="ECO:0000259" key="18">
    <source>
        <dbReference type="PROSITE" id="PS51034"/>
    </source>
</evidence>
<keyword evidence="7" id="KW-1015">Disulfide bond</keyword>
<dbReference type="Gene3D" id="2.60.40.3210">
    <property type="entry name" value="Zona pellucida, ZP-N domain"/>
    <property type="match status" value="1"/>
</dbReference>
<dbReference type="Ensembl" id="ENSGMOT00000063027.1">
    <property type="protein sequence ID" value="ENSGMOP00000041842.1"/>
    <property type="gene ID" value="ENSGMOG00000018046.2"/>
</dbReference>
<dbReference type="InterPro" id="IPR055355">
    <property type="entry name" value="ZP-C"/>
</dbReference>
<dbReference type="PROSITE" id="PS50026">
    <property type="entry name" value="EGF_3"/>
    <property type="match status" value="1"/>
</dbReference>
<dbReference type="GO" id="GO:0006364">
    <property type="term" value="P:rRNA processing"/>
    <property type="evidence" value="ECO:0007669"/>
    <property type="project" value="UniProtKB-KW"/>
</dbReference>
<sequence>MIIRSTTLTTCVPQGGANLCPSLSAGPPEAMPSTGRPTYIAYGAGLNPDGSLVFNAVVDSFPCSSEADIWLNGTGLKAIGTQGKFVSLTVPQTVENQLSLRYGRVAKNWTVSIRPGSTTMKIRSVDRPEKIPSSRTREQLDLLSGEVFGCENSTVILHQDQELVLLLGYTSRLPVRLEAWSSSMLLLSWAGLGGGPRAPGPTPPLPRVSLYSPQLGSYILESREPVQQHRRHHHHRFTTLKPCHLYTACLEPPAGTRTCIGTITGPREPRFFRVTSWNSSSISVAWVCPENHRRALFLLTAFHLDAAGGGGGVLEEVRLWQHGRRFTLKDLEPCSRVQLGLQTVCQAGTTTRYSRMEQVDGNTAHSSIGGLQQESWGPENYTLSWEVRNTSSVSGFRVFHQGALQGATLFTRYTVGGLQPCGRYHAQVVALCGDGVVMDNKTIDTYTGPRGVQDLRYRANESLVLWTPGTPVSPPHHLAFAYRLALANGSEVRRGRVSRPGLPLPGLLPGQAYSLEVLEECQGAWSSSPAAWSSSPPAAWSSSPPVAWSSSSPAAWSSSPPAAWSSSPPAAWSSSPAVVLFQGASVPMRPRGLALGRGLPGTAAPKIQLDFSGPTQVLIVPWPLPPPLRKSEPRAKMEELIQTTLGVLLSGPSRPARVELEEVDSSPDGHTSRILFRSADEPVGDGNLSIPLGHSLDFIQSLRVPNLTAAQGLLYWGGRDLCLATEPSPCPAHSLCVNTLLSYACVCRHGYYDVGGAMPGPHDALHRPVCQEQGMVSHCAEGRLSGAVSRDFLRSRLGGDVLLLLNDGRCSVEENAGVYSFSTPPRASPCNTSRLVNETHVELRNVLRVTLTEEQTIARHDLTLVWACVFPRHALRSTGLSAGLDWFSGESLVEVNTSLVLRVAMALYSDASYTFSYRYAVELDPEDFLFFHVELQSNDSFAPDVHLQLASCWATESSDPKDPVQALLLQDGCAVDPTLQWAGPNGGGSSSRFSLQMFQMPTQQYLYFHCLTHVCGPEHSCTPRCPVLEAGLRSEEPSSMVSAGPLLVRGDTTPPGPPAFWTDGKVIVWMVGGFIGCLGLALLAVSTTSLADAELLTVPEGWKEPGFTKDDNPRGLLEESSFATLFPKYREAYLKECWPLVEKALGETHIKGTLDLIEGSVTVSTTKKTFDPYAIVRARDLIKLLARSVPFEQAVRILQDDVACDIIKVGTVVRNRERFVKRRQRLIGPKGSTLKALELLTNCYVMVQGNTVSALGPFSGLKEVRKVVMDTMKNIHPIYNIKALMIKQELSRDAELKNQSWERFLPRFRQKNVSKRREPQKKSKKKEYTPFPPQPPESKVDRELASGEFFLQETEKKRMKLQEVKAKQAEQVSKRQEERKKAFIPPKEKVFVQKSLPKEEKLDIEALKVKVKKAKTKKLGAPPIPAPPTPLDKKKKKKKRGEL</sequence>
<name>A0A8C5B7A3_GADMO</name>
<feature type="domain" description="Fibronectin type-III" evidence="17">
    <location>
        <begin position="268"/>
        <end position="366"/>
    </location>
</feature>
<evidence type="ECO:0000256" key="11">
    <source>
        <dbReference type="ARBA" id="ARBA00035000"/>
    </source>
</evidence>
<evidence type="ECO:0000256" key="10">
    <source>
        <dbReference type="ARBA" id="ARBA00032993"/>
    </source>
</evidence>
<dbReference type="Gene3D" id="2.10.25.10">
    <property type="entry name" value="Laminin"/>
    <property type="match status" value="1"/>
</dbReference>
<evidence type="ECO:0000256" key="2">
    <source>
        <dbReference type="ARBA" id="ARBA00009344"/>
    </source>
</evidence>
<dbReference type="GO" id="GO:0032040">
    <property type="term" value="C:small-subunit processome"/>
    <property type="evidence" value="ECO:0007669"/>
    <property type="project" value="TreeGrafter"/>
</dbReference>
<dbReference type="InterPro" id="IPR003961">
    <property type="entry name" value="FN3_dom"/>
</dbReference>
<evidence type="ECO:0000256" key="9">
    <source>
        <dbReference type="ARBA" id="ARBA00023274"/>
    </source>
</evidence>
<accession>A0A8C5B7A3</accession>
<evidence type="ECO:0000256" key="8">
    <source>
        <dbReference type="ARBA" id="ARBA00023242"/>
    </source>
</evidence>
<reference evidence="19" key="1">
    <citation type="submission" date="2025-08" db="UniProtKB">
        <authorList>
            <consortium name="Ensembl"/>
        </authorList>
    </citation>
    <scope>IDENTIFICATION</scope>
</reference>
<evidence type="ECO:0000256" key="3">
    <source>
        <dbReference type="ARBA" id="ARBA00020053"/>
    </source>
</evidence>
<dbReference type="SMART" id="SM00179">
    <property type="entry name" value="EGF_CA"/>
    <property type="match status" value="1"/>
</dbReference>
<dbReference type="InterPro" id="IPR041174">
    <property type="entry name" value="KRR1-like_KH1"/>
</dbReference>
<dbReference type="FunFam" id="3.30.1370.10:FF:000011">
    <property type="entry name" value="KRR1 small subunit processome component"/>
    <property type="match status" value="1"/>
</dbReference>
<dbReference type="PROSITE" id="PS50853">
    <property type="entry name" value="FN3"/>
    <property type="match status" value="1"/>
</dbReference>
<feature type="region of interest" description="Disordered" evidence="15">
    <location>
        <begin position="1414"/>
        <end position="1443"/>
    </location>
</feature>
<feature type="domain" description="EGF-like" evidence="16">
    <location>
        <begin position="718"/>
        <end position="757"/>
    </location>
</feature>
<protein>
    <recommendedName>
        <fullName evidence="3">KRR1 small subunit processome component homolog</fullName>
    </recommendedName>
    <alternativeName>
        <fullName evidence="10">KRR-R motif-containing protein 1</fullName>
    </alternativeName>
</protein>
<comment type="similarity">
    <text evidence="2">Belongs to the KRR1 family.</text>
</comment>
<dbReference type="GO" id="GO:0005509">
    <property type="term" value="F:calcium ion binding"/>
    <property type="evidence" value="ECO:0007669"/>
    <property type="project" value="InterPro"/>
</dbReference>
<dbReference type="Gene3D" id="3.30.1370.10">
    <property type="entry name" value="K Homology domain, type 1"/>
    <property type="match status" value="2"/>
</dbReference>
<dbReference type="PANTHER" id="PTHR12581">
    <property type="entry name" value="HIV-1 REV BINDING PROTEIN 2, 3"/>
    <property type="match status" value="1"/>
</dbReference>
<dbReference type="InterPro" id="IPR000742">
    <property type="entry name" value="EGF"/>
</dbReference>
<dbReference type="CDD" id="cd00054">
    <property type="entry name" value="EGF_CA"/>
    <property type="match status" value="1"/>
</dbReference>
<dbReference type="Pfam" id="PF00100">
    <property type="entry name" value="Zona_pellucida"/>
    <property type="match status" value="1"/>
</dbReference>
<evidence type="ECO:0000259" key="17">
    <source>
        <dbReference type="PROSITE" id="PS50853"/>
    </source>
</evidence>
<dbReference type="Pfam" id="PF21800">
    <property type="entry name" value="KH_KRR1_2nd"/>
    <property type="match status" value="1"/>
</dbReference>
<dbReference type="InterPro" id="IPR036612">
    <property type="entry name" value="KH_dom_type_1_sf"/>
</dbReference>
<dbReference type="FunFam" id="3.30.1370.10:FF:000014">
    <property type="entry name" value="KRR1 small subunit processome component"/>
    <property type="match status" value="1"/>
</dbReference>
<comment type="caution">
    <text evidence="13">Lacks conserved residue(s) required for the propagation of feature annotation.</text>
</comment>
<dbReference type="CDD" id="cd22393">
    <property type="entry name" value="KH-I_KRR1_rpt1"/>
    <property type="match status" value="1"/>
</dbReference>
<keyword evidence="13" id="KW-0245">EGF-like domain</keyword>
<dbReference type="PROSITE" id="PS51034">
    <property type="entry name" value="ZP_2"/>
    <property type="match status" value="1"/>
</dbReference>
<dbReference type="Gene3D" id="2.60.40.4100">
    <property type="entry name" value="Zona pellucida, ZP-C domain"/>
    <property type="match status" value="1"/>
</dbReference>
<dbReference type="GO" id="GO:0003723">
    <property type="term" value="F:RNA binding"/>
    <property type="evidence" value="ECO:0007669"/>
    <property type="project" value="UniProtKB-KW"/>
</dbReference>
<evidence type="ECO:0000256" key="1">
    <source>
        <dbReference type="ARBA" id="ARBA00004604"/>
    </source>
</evidence>
<proteinExistence type="inferred from homology"/>
<dbReference type="InterPro" id="IPR048550">
    <property type="entry name" value="KRR1-like_KH1_euk"/>
</dbReference>
<evidence type="ECO:0000313" key="19">
    <source>
        <dbReference type="Ensembl" id="ENSGMOP00000041842.1"/>
    </source>
</evidence>
<dbReference type="InterPro" id="IPR000152">
    <property type="entry name" value="EGF-type_Asp/Asn_hydroxyl_site"/>
</dbReference>
<reference evidence="19" key="2">
    <citation type="submission" date="2025-09" db="UniProtKB">
        <authorList>
            <consortium name="Ensembl"/>
        </authorList>
    </citation>
    <scope>IDENTIFICATION</scope>
</reference>
<gene>
    <name evidence="19" type="primary">krr1</name>
</gene>
<dbReference type="InterPro" id="IPR001881">
    <property type="entry name" value="EGF-like_Ca-bd_dom"/>
</dbReference>
<evidence type="ECO:0000256" key="5">
    <source>
        <dbReference type="ARBA" id="ARBA00022552"/>
    </source>
</evidence>
<evidence type="ECO:0000313" key="20">
    <source>
        <dbReference type="Proteomes" id="UP000694546"/>
    </source>
</evidence>